<gene>
    <name evidence="1" type="ORF">LOAG_12065</name>
</gene>
<accession>A0A1S0TM05</accession>
<feature type="non-terminal residue" evidence="1">
    <location>
        <position position="1"/>
    </location>
</feature>
<proteinExistence type="predicted"/>
<name>A0A1S0TM05_LOALO</name>
<sequence>KYEPKWLKESEVKWSQREYQTMKEYKEEEETEERIIEEVMSQKIENISFWVIDTKRQLFEFVNLLKEQQNGNYHS</sequence>
<organism evidence="1">
    <name type="scientific">Loa loa</name>
    <name type="common">Eye worm</name>
    <name type="synonym">Filaria loa</name>
    <dbReference type="NCBI Taxonomy" id="7209"/>
    <lineage>
        <taxon>Eukaryota</taxon>
        <taxon>Metazoa</taxon>
        <taxon>Ecdysozoa</taxon>
        <taxon>Nematoda</taxon>
        <taxon>Chromadorea</taxon>
        <taxon>Rhabditida</taxon>
        <taxon>Spirurina</taxon>
        <taxon>Spiruromorpha</taxon>
        <taxon>Filarioidea</taxon>
        <taxon>Onchocercidae</taxon>
        <taxon>Loa</taxon>
    </lineage>
</organism>
<dbReference type="EMBL" id="JH712162">
    <property type="protein sequence ID" value="EFO16441.1"/>
    <property type="molecule type" value="Genomic_DNA"/>
</dbReference>
<reference evidence="1" key="1">
    <citation type="submission" date="2012-04" db="EMBL/GenBank/DDBJ databases">
        <title>The Genome Sequence of Loa loa.</title>
        <authorList>
            <consortium name="The Broad Institute Genome Sequencing Platform"/>
            <consortium name="Broad Institute Genome Sequencing Center for Infectious Disease"/>
            <person name="Nutman T.B."/>
            <person name="Fink D.L."/>
            <person name="Russ C."/>
            <person name="Young S."/>
            <person name="Zeng Q."/>
            <person name="Gargeya S."/>
            <person name="Alvarado L."/>
            <person name="Berlin A."/>
            <person name="Chapman S.B."/>
            <person name="Chen Z."/>
            <person name="Freedman E."/>
            <person name="Gellesch M."/>
            <person name="Goldberg J."/>
            <person name="Griggs A."/>
            <person name="Gujja S."/>
            <person name="Heilman E.R."/>
            <person name="Heiman D."/>
            <person name="Howarth C."/>
            <person name="Mehta T."/>
            <person name="Neiman D."/>
            <person name="Pearson M."/>
            <person name="Roberts A."/>
            <person name="Saif S."/>
            <person name="Shea T."/>
            <person name="Shenoy N."/>
            <person name="Sisk P."/>
            <person name="Stolte C."/>
            <person name="Sykes S."/>
            <person name="White J."/>
            <person name="Yandava C."/>
            <person name="Haas B."/>
            <person name="Henn M.R."/>
            <person name="Nusbaum C."/>
            <person name="Birren B."/>
        </authorList>
    </citation>
    <scope>NUCLEOTIDE SEQUENCE [LARGE SCALE GENOMIC DNA]</scope>
</reference>
<dbReference type="InParanoid" id="A0A1S0TM05"/>
<protein>
    <submittedName>
        <fullName evidence="1">Uncharacterized protein</fullName>
    </submittedName>
</protein>
<dbReference type="KEGG" id="loa:LOAG_12065"/>
<evidence type="ECO:0000313" key="1">
    <source>
        <dbReference type="EMBL" id="EFO16441.1"/>
    </source>
</evidence>
<dbReference type="RefSeq" id="XP_003147627.1">
    <property type="nucleotide sequence ID" value="XM_003147579.1"/>
</dbReference>
<dbReference type="CTD" id="9949526"/>
<dbReference type="GeneID" id="9949526"/>
<dbReference type="AlphaFoldDB" id="A0A1S0TM05"/>